<keyword evidence="4" id="KW-1185">Reference proteome</keyword>
<name>A0A9Q3CDI5_9BASI</name>
<dbReference type="Pfam" id="PF01585">
    <property type="entry name" value="G-patch"/>
    <property type="match status" value="1"/>
</dbReference>
<reference evidence="3" key="1">
    <citation type="submission" date="2021-03" db="EMBL/GenBank/DDBJ databases">
        <title>Draft genome sequence of rust myrtle Austropuccinia psidii MF-1, a brazilian biotype.</title>
        <authorList>
            <person name="Quecine M.C."/>
            <person name="Pachon D.M.R."/>
            <person name="Bonatelli M.L."/>
            <person name="Correr F.H."/>
            <person name="Franceschini L.M."/>
            <person name="Leite T.F."/>
            <person name="Margarido G.R.A."/>
            <person name="Almeida C.A."/>
            <person name="Ferrarezi J.A."/>
            <person name="Labate C.A."/>
        </authorList>
    </citation>
    <scope>NUCLEOTIDE SEQUENCE</scope>
    <source>
        <strain evidence="3">MF-1</strain>
    </source>
</reference>
<dbReference type="GO" id="GO:0006397">
    <property type="term" value="P:mRNA processing"/>
    <property type="evidence" value="ECO:0007669"/>
    <property type="project" value="InterPro"/>
</dbReference>
<feature type="region of interest" description="Disordered" evidence="1">
    <location>
        <begin position="63"/>
        <end position="113"/>
    </location>
</feature>
<sequence length="955" mass="105417">MVPRGHKTSVREVQGAGSEESFVKIGTPLPPLTSTKADKNEFVPIWKQEVKDEQGRRRLHGAFTGGFSAGYFNTVGSKEGWTPSEFKSSRSDKKPQDRSSSNDQRKVYGQRPEDFMDEEDLAELEQNKELQTNSMFGSTSNKSALLPSKEYDPLTGQVETGSISDSFQRLAGSSRADHALDDVIMPSSERAGHKIMQKMGWRQGQGIGPRIPHERKAWLASEFGLPLESDAQAEEDLERKKHLYAPPDRPLTAVVPWSNYSGLGYLQTPASHSSNDQGFSATSATSPSVVNIQGRKIPQGSSFGLGALNDVEEDDEDVYVSSKDYLTNDPRARRLMALNETKNPPRQTSNFLNTQNAHASTANGKNVFEDNTPLPKGFLLPLSLKKNPTVRSFLPPEVPATWKPDPTRIWGHLKPPSQSEGGLHGRSINAYDRARLLGEKAPPKSVFDYISAKDRARLERAKEAGLASSKPSQRDAEAKTVIPTEALVVVPKLDPAIAQAALRGFIPFSHDPPKQQRYKLYLQSQAGLLADGIQFMPKPRADQTVEIINKELDGFAQSAMMFKPMSVMMASRFTSAASVAAGGEMATPEPGLRQPVFEEEKPEEQPVKEDKVQVETVEISQAAKAVRMDLFGMMTRSVIEFYPQHLLCKRFNVPNPFPQGPPLEAKPKIATNNWSDFLVSHGFQPTISPMDTGKSAQENQDAKENEWLKKQVDHGGVQSLNQVGLASDETQGRDILTSTRPSIDLFKAIFANDDDSDTEDDADECSNQNIHLGQTSNVSREHMGSDLASKDALESKTPLIPIFVDPKAVENLAAFRPTFKRKGRVEDDAMAAKPGPESFSKKSKKKTKRPTLMSFEDDLSEEVGSMPNTKKKKNKAAVLNDKQPESTSTQTTHVEKERIHGRANASQQPQDDKLQKAIPPDSFSHLSDAQNLACHDVTSKANKKVQRLKAIDLMD</sequence>
<accession>A0A9Q3CDI5</accession>
<feature type="region of interest" description="Disordered" evidence="1">
    <location>
        <begin position="128"/>
        <end position="148"/>
    </location>
</feature>
<dbReference type="PANTHER" id="PTHR13384">
    <property type="entry name" value="G PATCH DOMAIN-CONTAINING PROTEIN 1"/>
    <property type="match status" value="1"/>
</dbReference>
<protein>
    <recommendedName>
        <fullName evidence="2">G-patch domain-containing protein</fullName>
    </recommendedName>
</protein>
<organism evidence="3 4">
    <name type="scientific">Austropuccinia psidii MF-1</name>
    <dbReference type="NCBI Taxonomy" id="1389203"/>
    <lineage>
        <taxon>Eukaryota</taxon>
        <taxon>Fungi</taxon>
        <taxon>Dikarya</taxon>
        <taxon>Basidiomycota</taxon>
        <taxon>Pucciniomycotina</taxon>
        <taxon>Pucciniomycetes</taxon>
        <taxon>Pucciniales</taxon>
        <taxon>Sphaerophragmiaceae</taxon>
        <taxon>Austropuccinia</taxon>
    </lineage>
</organism>
<feature type="compositionally biased region" description="Basic and acidic residues" evidence="1">
    <location>
        <begin position="87"/>
        <end position="97"/>
    </location>
</feature>
<dbReference type="InterPro" id="IPR000467">
    <property type="entry name" value="G_patch_dom"/>
</dbReference>
<dbReference type="AlphaFoldDB" id="A0A9Q3CDI5"/>
<feature type="compositionally biased region" description="Basic and acidic residues" evidence="1">
    <location>
        <begin position="103"/>
        <end position="113"/>
    </location>
</feature>
<dbReference type="PROSITE" id="PS50174">
    <property type="entry name" value="G_PATCH"/>
    <property type="match status" value="1"/>
</dbReference>
<proteinExistence type="predicted"/>
<gene>
    <name evidence="3" type="ORF">O181_020905</name>
</gene>
<dbReference type="EMBL" id="AVOT02006281">
    <property type="protein sequence ID" value="MBW0481190.1"/>
    <property type="molecule type" value="Genomic_DNA"/>
</dbReference>
<evidence type="ECO:0000256" key="1">
    <source>
        <dbReference type="SAM" id="MobiDB-lite"/>
    </source>
</evidence>
<feature type="region of interest" description="Disordered" evidence="1">
    <location>
        <begin position="1"/>
        <end position="37"/>
    </location>
</feature>
<evidence type="ECO:0000313" key="4">
    <source>
        <dbReference type="Proteomes" id="UP000765509"/>
    </source>
</evidence>
<evidence type="ECO:0000313" key="3">
    <source>
        <dbReference type="EMBL" id="MBW0481190.1"/>
    </source>
</evidence>
<feature type="domain" description="G-patch" evidence="2">
    <location>
        <begin position="188"/>
        <end position="208"/>
    </location>
</feature>
<dbReference type="InterPro" id="IPR011666">
    <property type="entry name" value="DUF1604"/>
</dbReference>
<dbReference type="Pfam" id="PF07713">
    <property type="entry name" value="DUF1604"/>
    <property type="match status" value="1"/>
</dbReference>
<comment type="caution">
    <text evidence="3">The sequence shown here is derived from an EMBL/GenBank/DDBJ whole genome shotgun (WGS) entry which is preliminary data.</text>
</comment>
<dbReference type="PANTHER" id="PTHR13384:SF19">
    <property type="entry name" value="G PATCH DOMAIN-CONTAINING PROTEIN 1"/>
    <property type="match status" value="1"/>
</dbReference>
<dbReference type="Proteomes" id="UP000765509">
    <property type="component" value="Unassembled WGS sequence"/>
</dbReference>
<feature type="region of interest" description="Disordered" evidence="1">
    <location>
        <begin position="826"/>
        <end position="926"/>
    </location>
</feature>
<dbReference type="Pfam" id="PF26093">
    <property type="entry name" value="HTH_TGH"/>
    <property type="match status" value="1"/>
</dbReference>
<dbReference type="OrthoDB" id="20507at2759"/>
<evidence type="ECO:0000259" key="2">
    <source>
        <dbReference type="PROSITE" id="PS50174"/>
    </source>
</evidence>
<feature type="compositionally biased region" description="Polar residues" evidence="1">
    <location>
        <begin position="129"/>
        <end position="143"/>
    </location>
</feature>
<dbReference type="GO" id="GO:0003723">
    <property type="term" value="F:RNA binding"/>
    <property type="evidence" value="ECO:0007669"/>
    <property type="project" value="TreeGrafter"/>
</dbReference>
<dbReference type="GO" id="GO:0005634">
    <property type="term" value="C:nucleus"/>
    <property type="evidence" value="ECO:0007669"/>
    <property type="project" value="TreeGrafter"/>
</dbReference>